<keyword evidence="4" id="KW-1185">Reference proteome</keyword>
<dbReference type="OrthoDB" id="10337300at2759"/>
<evidence type="ECO:0000256" key="2">
    <source>
        <dbReference type="SAM" id="MobiDB-lite"/>
    </source>
</evidence>
<reference evidence="3" key="1">
    <citation type="submission" date="2021-06" db="EMBL/GenBank/DDBJ databases">
        <authorList>
            <person name="Kallberg Y."/>
            <person name="Tangrot J."/>
            <person name="Rosling A."/>
        </authorList>
    </citation>
    <scope>NUCLEOTIDE SEQUENCE</scope>
    <source>
        <strain evidence="3">FL130A</strain>
    </source>
</reference>
<organism evidence="3 4">
    <name type="scientific">Ambispora leptoticha</name>
    <dbReference type="NCBI Taxonomy" id="144679"/>
    <lineage>
        <taxon>Eukaryota</taxon>
        <taxon>Fungi</taxon>
        <taxon>Fungi incertae sedis</taxon>
        <taxon>Mucoromycota</taxon>
        <taxon>Glomeromycotina</taxon>
        <taxon>Glomeromycetes</taxon>
        <taxon>Archaeosporales</taxon>
        <taxon>Ambisporaceae</taxon>
        <taxon>Ambispora</taxon>
    </lineage>
</organism>
<dbReference type="Proteomes" id="UP000789508">
    <property type="component" value="Unassembled WGS sequence"/>
</dbReference>
<accession>A0A9N9F5X6</accession>
<feature type="region of interest" description="Disordered" evidence="2">
    <location>
        <begin position="1"/>
        <end position="27"/>
    </location>
</feature>
<keyword evidence="1" id="KW-0175">Coiled coil</keyword>
<feature type="coiled-coil region" evidence="1">
    <location>
        <begin position="90"/>
        <end position="117"/>
    </location>
</feature>
<protein>
    <submittedName>
        <fullName evidence="3">7680_t:CDS:1</fullName>
    </submittedName>
</protein>
<evidence type="ECO:0000313" key="3">
    <source>
        <dbReference type="EMBL" id="CAG8511992.1"/>
    </source>
</evidence>
<dbReference type="EMBL" id="CAJVPS010000851">
    <property type="protein sequence ID" value="CAG8511992.1"/>
    <property type="molecule type" value="Genomic_DNA"/>
</dbReference>
<evidence type="ECO:0000313" key="4">
    <source>
        <dbReference type="Proteomes" id="UP000789508"/>
    </source>
</evidence>
<evidence type="ECO:0000256" key="1">
    <source>
        <dbReference type="SAM" id="Coils"/>
    </source>
</evidence>
<sequence>MSEFRNLKKRKIVQDNEEGDDERSAGVSKKPRYYEVVSRKIHRNVRDTEPLTSSLLSTKEHRYKLCNTEEGDCARAIISDRHLPNHCRAANVINEMHEDTENNLRKLESMVTLFKQKCIPYSSWKSIDESYHEATSTATNSLESVTKLFQTKKYEQILHPQGGTSKMLKQRAILGNYYYKREARTRQFLESDKICDFFLK</sequence>
<gene>
    <name evidence="3" type="ORF">ALEPTO_LOCUS4021</name>
</gene>
<comment type="caution">
    <text evidence="3">The sequence shown here is derived from an EMBL/GenBank/DDBJ whole genome shotgun (WGS) entry which is preliminary data.</text>
</comment>
<proteinExistence type="predicted"/>
<dbReference type="AlphaFoldDB" id="A0A9N9F5X6"/>
<name>A0A9N9F5X6_9GLOM</name>